<evidence type="ECO:0000313" key="1">
    <source>
        <dbReference type="EMBL" id="MXV21229.1"/>
    </source>
</evidence>
<keyword evidence="2" id="KW-1185">Reference proteome</keyword>
<dbReference type="Proteomes" id="UP000430519">
    <property type="component" value="Unassembled WGS sequence"/>
</dbReference>
<protein>
    <submittedName>
        <fullName evidence="1">Uncharacterized protein</fullName>
    </submittedName>
</protein>
<organism evidence="1 2">
    <name type="scientific">Deinococcus xianganensis</name>
    <dbReference type="NCBI Taxonomy" id="1507289"/>
    <lineage>
        <taxon>Bacteria</taxon>
        <taxon>Thermotogati</taxon>
        <taxon>Deinococcota</taxon>
        <taxon>Deinococci</taxon>
        <taxon>Deinococcales</taxon>
        <taxon>Deinococcaceae</taxon>
        <taxon>Deinococcus</taxon>
    </lineage>
</organism>
<name>A0A6I4YFU6_9DEIO</name>
<dbReference type="AlphaFoldDB" id="A0A6I4YFU6"/>
<proteinExistence type="predicted"/>
<dbReference type="RefSeq" id="WP_160981372.1">
    <property type="nucleotide sequence ID" value="NZ_WVHK01000081.1"/>
</dbReference>
<gene>
    <name evidence="1" type="ORF">GLX28_16505</name>
</gene>
<reference evidence="1 2" key="1">
    <citation type="submission" date="2019-11" db="EMBL/GenBank/DDBJ databases">
        <title>Genome sequence of Deinococcus xianganensis Y35, AI-2 producing algicidal bacterium, isolated from lake water.</title>
        <authorList>
            <person name="Li Y."/>
        </authorList>
    </citation>
    <scope>NUCLEOTIDE SEQUENCE [LARGE SCALE GENOMIC DNA]</scope>
    <source>
        <strain evidence="1 2">Y35</strain>
    </source>
</reference>
<sequence length="193" mass="21527">MSKKMNVPSATWTKEHADHMPDFLQHIVLGNLHDYLKAVTQDGDDLAQITRIAYNLCVALSSFWEHAFDADAVAAKNYMSADAKIISEIANTYKHFKPNSPKTVRLIGFTRIRYIGVGRTPNTGRSRYKVTQTGGHHSLRDIPVETDGGRLTLNELLYRVIPEVMELSLNGKWISEEAAEATIGDLDVLQAMG</sequence>
<evidence type="ECO:0000313" key="2">
    <source>
        <dbReference type="Proteomes" id="UP000430519"/>
    </source>
</evidence>
<dbReference type="EMBL" id="WVHK01000081">
    <property type="protein sequence ID" value="MXV21229.1"/>
    <property type="molecule type" value="Genomic_DNA"/>
</dbReference>
<comment type="caution">
    <text evidence="1">The sequence shown here is derived from an EMBL/GenBank/DDBJ whole genome shotgun (WGS) entry which is preliminary data.</text>
</comment>
<accession>A0A6I4YFU6</accession>